<dbReference type="AlphaFoldDB" id="A0A674GFN3"/>
<keyword evidence="15" id="KW-1185">Reference proteome</keyword>
<evidence type="ECO:0000256" key="10">
    <source>
        <dbReference type="ARBA" id="ARBA00023242"/>
    </source>
</evidence>
<feature type="domain" description="C2H2-type" evidence="13">
    <location>
        <begin position="106"/>
        <end position="131"/>
    </location>
</feature>
<sequence>GERRYRSPGERGGAIPEIHTGEKPYGCPRCGKSFRMRSSLISHHLIHTGERPFDCGQCGKSFRRSSHLVVHQRRHAARQRGAHGSEKPTAAPGGGRSAEMGVREPYGCGQCGKSFISGSELHRRVHTGERPYACAVCGKSFVLRCHLMVHRRTHTGEKPYGCEECGKRFTTSSSLNVHRRIHTGERPYECEQCHKRFQTNPGLLRHRRSHTDERPFLCPDCGKGFRANSILVNHRRVHTGERPYALSPVWAESPRRCQVIVQQRSRAGEKRRECGESFGENFRLVWGETLQVWGELW</sequence>
<feature type="domain" description="C2H2-type" evidence="13">
    <location>
        <begin position="53"/>
        <end position="88"/>
    </location>
</feature>
<feature type="region of interest" description="Disordered" evidence="12">
    <location>
        <begin position="1"/>
        <end position="22"/>
    </location>
</feature>
<evidence type="ECO:0000256" key="3">
    <source>
        <dbReference type="ARBA" id="ARBA00022723"/>
    </source>
</evidence>
<dbReference type="FunFam" id="3.30.160.60:FF:000446">
    <property type="entry name" value="Zinc finger protein"/>
    <property type="match status" value="1"/>
</dbReference>
<dbReference type="OMA" id="CERPFLQ"/>
<comment type="similarity">
    <text evidence="2">Belongs to the krueppel C2H2-type zinc-finger protein family.</text>
</comment>
<evidence type="ECO:0000259" key="13">
    <source>
        <dbReference type="PROSITE" id="PS50157"/>
    </source>
</evidence>
<dbReference type="SUPFAM" id="SSF57667">
    <property type="entry name" value="beta-beta-alpha zinc fingers"/>
    <property type="match status" value="4"/>
</dbReference>
<dbReference type="FunFam" id="3.30.160.60:FF:000016">
    <property type="entry name" value="zinc finger protein 37 homolog"/>
    <property type="match status" value="1"/>
</dbReference>
<keyword evidence="6" id="KW-0862">Zinc</keyword>
<dbReference type="Gene3D" id="3.30.160.60">
    <property type="entry name" value="Classic Zinc Finger"/>
    <property type="match status" value="7"/>
</dbReference>
<evidence type="ECO:0000256" key="8">
    <source>
        <dbReference type="ARBA" id="ARBA00023125"/>
    </source>
</evidence>
<keyword evidence="8" id="KW-0238">DNA-binding</keyword>
<reference evidence="14" key="2">
    <citation type="submission" date="2025-09" db="UniProtKB">
        <authorList>
            <consortium name="Ensembl"/>
        </authorList>
    </citation>
    <scope>IDENTIFICATION</scope>
</reference>
<keyword evidence="5 11" id="KW-0863">Zinc-finger</keyword>
<dbReference type="FunFam" id="3.30.160.60:FF:000688">
    <property type="entry name" value="zinc finger protein 197 isoform X1"/>
    <property type="match status" value="1"/>
</dbReference>
<dbReference type="PANTHER" id="PTHR24394:SF48">
    <property type="entry name" value="ZINC FINGER PROTEIN 771"/>
    <property type="match status" value="1"/>
</dbReference>
<evidence type="ECO:0000256" key="2">
    <source>
        <dbReference type="ARBA" id="ARBA00006991"/>
    </source>
</evidence>
<dbReference type="GO" id="GO:0003677">
    <property type="term" value="F:DNA binding"/>
    <property type="evidence" value="ECO:0007669"/>
    <property type="project" value="UniProtKB-KW"/>
</dbReference>
<dbReference type="InterPro" id="IPR036236">
    <property type="entry name" value="Znf_C2H2_sf"/>
</dbReference>
<dbReference type="GO" id="GO:0005634">
    <property type="term" value="C:nucleus"/>
    <property type="evidence" value="ECO:0007669"/>
    <property type="project" value="UniProtKB-SubCell"/>
</dbReference>
<feature type="domain" description="C2H2-type" evidence="13">
    <location>
        <begin position="132"/>
        <end position="159"/>
    </location>
</feature>
<feature type="domain" description="C2H2-type" evidence="13">
    <location>
        <begin position="160"/>
        <end position="187"/>
    </location>
</feature>
<keyword evidence="7" id="KW-0805">Transcription regulation</keyword>
<feature type="domain" description="C2H2-type" evidence="13">
    <location>
        <begin position="216"/>
        <end position="243"/>
    </location>
</feature>
<dbReference type="PROSITE" id="PS50157">
    <property type="entry name" value="ZINC_FINGER_C2H2_2"/>
    <property type="match status" value="7"/>
</dbReference>
<name>A0A674GFN3_TAEGU</name>
<dbReference type="GeneTree" id="ENSGT01030000234576"/>
<keyword evidence="10" id="KW-0539">Nucleus</keyword>
<evidence type="ECO:0000256" key="1">
    <source>
        <dbReference type="ARBA" id="ARBA00004123"/>
    </source>
</evidence>
<dbReference type="PROSITE" id="PS00028">
    <property type="entry name" value="ZINC_FINGER_C2H2_1"/>
    <property type="match status" value="6"/>
</dbReference>
<comment type="subcellular location">
    <subcellularLocation>
        <location evidence="1">Nucleus</location>
    </subcellularLocation>
</comment>
<dbReference type="FunFam" id="3.30.160.60:FF:000624">
    <property type="entry name" value="zinc finger protein 697"/>
    <property type="match status" value="1"/>
</dbReference>
<reference evidence="14" key="1">
    <citation type="submission" date="2025-08" db="UniProtKB">
        <authorList>
            <consortium name="Ensembl"/>
        </authorList>
    </citation>
    <scope>IDENTIFICATION</scope>
</reference>
<accession>A0A674GFN3</accession>
<evidence type="ECO:0000256" key="7">
    <source>
        <dbReference type="ARBA" id="ARBA00023015"/>
    </source>
</evidence>
<dbReference type="Ensembl" id="ENSTGUT00000035908.1">
    <property type="protein sequence ID" value="ENSTGUP00000021325.1"/>
    <property type="gene ID" value="ENSTGUG00000022255.1"/>
</dbReference>
<evidence type="ECO:0000313" key="15">
    <source>
        <dbReference type="Proteomes" id="UP000007754"/>
    </source>
</evidence>
<dbReference type="GO" id="GO:0000981">
    <property type="term" value="F:DNA-binding transcription factor activity, RNA polymerase II-specific"/>
    <property type="evidence" value="ECO:0007669"/>
    <property type="project" value="TreeGrafter"/>
</dbReference>
<keyword evidence="4" id="KW-0677">Repeat</keyword>
<dbReference type="GO" id="GO:0008270">
    <property type="term" value="F:zinc ion binding"/>
    <property type="evidence" value="ECO:0007669"/>
    <property type="project" value="UniProtKB-KW"/>
</dbReference>
<feature type="domain" description="C2H2-type" evidence="13">
    <location>
        <begin position="188"/>
        <end position="215"/>
    </location>
</feature>
<keyword evidence="9" id="KW-0804">Transcription</keyword>
<dbReference type="InterPro" id="IPR013087">
    <property type="entry name" value="Znf_C2H2_type"/>
</dbReference>
<protein>
    <recommendedName>
        <fullName evidence="13">C2H2-type domain-containing protein</fullName>
    </recommendedName>
</protein>
<dbReference type="SMART" id="SM00355">
    <property type="entry name" value="ZnF_C2H2"/>
    <property type="match status" value="7"/>
</dbReference>
<organism evidence="14 15">
    <name type="scientific">Taeniopygia guttata</name>
    <name type="common">Zebra finch</name>
    <name type="synonym">Poephila guttata</name>
    <dbReference type="NCBI Taxonomy" id="59729"/>
    <lineage>
        <taxon>Eukaryota</taxon>
        <taxon>Metazoa</taxon>
        <taxon>Chordata</taxon>
        <taxon>Craniata</taxon>
        <taxon>Vertebrata</taxon>
        <taxon>Euteleostomi</taxon>
        <taxon>Archelosauria</taxon>
        <taxon>Archosauria</taxon>
        <taxon>Dinosauria</taxon>
        <taxon>Saurischia</taxon>
        <taxon>Theropoda</taxon>
        <taxon>Coelurosauria</taxon>
        <taxon>Aves</taxon>
        <taxon>Neognathae</taxon>
        <taxon>Neoaves</taxon>
        <taxon>Telluraves</taxon>
        <taxon>Australaves</taxon>
        <taxon>Passeriformes</taxon>
        <taxon>Passeroidea</taxon>
        <taxon>Estrildidae</taxon>
        <taxon>Estrildinae</taxon>
        <taxon>Taeniopygia</taxon>
    </lineage>
</organism>
<dbReference type="FunFam" id="3.30.160.60:FF:002343">
    <property type="entry name" value="Zinc finger protein 33A"/>
    <property type="match status" value="1"/>
</dbReference>
<feature type="domain" description="C2H2-type" evidence="13">
    <location>
        <begin position="25"/>
        <end position="52"/>
    </location>
</feature>
<dbReference type="InParanoid" id="A0A674GFN3"/>
<evidence type="ECO:0000256" key="12">
    <source>
        <dbReference type="SAM" id="MobiDB-lite"/>
    </source>
</evidence>
<feature type="region of interest" description="Disordered" evidence="12">
    <location>
        <begin position="74"/>
        <end position="99"/>
    </location>
</feature>
<evidence type="ECO:0000256" key="6">
    <source>
        <dbReference type="ARBA" id="ARBA00022833"/>
    </source>
</evidence>
<evidence type="ECO:0000313" key="14">
    <source>
        <dbReference type="Ensembl" id="ENSTGUP00000021325.1"/>
    </source>
</evidence>
<proteinExistence type="inferred from homology"/>
<evidence type="ECO:0000256" key="4">
    <source>
        <dbReference type="ARBA" id="ARBA00022737"/>
    </source>
</evidence>
<dbReference type="FunFam" id="3.30.160.60:FF:002331">
    <property type="entry name" value="Zinc finger protein 672"/>
    <property type="match status" value="1"/>
</dbReference>
<keyword evidence="3" id="KW-0479">Metal-binding</keyword>
<evidence type="ECO:0000256" key="11">
    <source>
        <dbReference type="PROSITE-ProRule" id="PRU00042"/>
    </source>
</evidence>
<dbReference type="Proteomes" id="UP000007754">
    <property type="component" value="Unplaced"/>
</dbReference>
<evidence type="ECO:0000256" key="9">
    <source>
        <dbReference type="ARBA" id="ARBA00023163"/>
    </source>
</evidence>
<dbReference type="Pfam" id="PF00096">
    <property type="entry name" value="zf-C2H2"/>
    <property type="match status" value="6"/>
</dbReference>
<evidence type="ECO:0000256" key="5">
    <source>
        <dbReference type="ARBA" id="ARBA00022771"/>
    </source>
</evidence>
<dbReference type="PANTHER" id="PTHR24394">
    <property type="entry name" value="ZINC FINGER PROTEIN"/>
    <property type="match status" value="1"/>
</dbReference>